<dbReference type="RefSeq" id="XP_013091597.2">
    <property type="nucleotide sequence ID" value="XM_013236143.2"/>
</dbReference>
<dbReference type="PANTHER" id="PTHR11040">
    <property type="entry name" value="ZINC/IRON TRANSPORTER"/>
    <property type="match status" value="1"/>
</dbReference>
<keyword evidence="2 5" id="KW-0812">Transmembrane</keyword>
<feature type="transmembrane region" description="Helical" evidence="5">
    <location>
        <begin position="237"/>
        <end position="256"/>
    </location>
</feature>
<dbReference type="KEGG" id="bgt:106075203"/>
<gene>
    <name evidence="6" type="primary">106075203</name>
</gene>
<sequence>MAMNIIGVKVFAGFIFFFLAMFFGWVPFWCLKRCVTNVQSERKRAPAMDYLHSLASGVLIAMSFLNLLPECLLSVREVLVSRRQDAVNHKGNSSTNSSDHPNDMTDIFPVAELLVAVGFIFIYITDTILKAWKHTKKVKKLADSDETVLFQVPKTSKYKNTKPNKFSKPKFSEEVEDYVSAANGGNNNSISASGSDEVFHMEAESQNVSLMLSEENHPLAQKDKVDASETSKQVRSLALVTALAVHGFFDGVMLGLQTSERVILSLLFALSLHKTFVAVSMSLTLLHNYDKSIKSSRVFLYVFIFAVVSPAGLSLSAVFVHSAFDVSGKSADASVIPGCIQSFAVGTFLYVAFTETTKRDGNRSLNSEAYCHIFLSIGFILMAVLRVFLGSE</sequence>
<evidence type="ECO:0000256" key="4">
    <source>
        <dbReference type="ARBA" id="ARBA00023136"/>
    </source>
</evidence>
<feature type="transmembrane region" description="Helical" evidence="5">
    <location>
        <begin position="333"/>
        <end position="353"/>
    </location>
</feature>
<feature type="transmembrane region" description="Helical" evidence="5">
    <location>
        <begin position="262"/>
        <end position="286"/>
    </location>
</feature>
<evidence type="ECO:0000256" key="1">
    <source>
        <dbReference type="ARBA" id="ARBA00004141"/>
    </source>
</evidence>
<reference evidence="6" key="1">
    <citation type="submission" date="2020-05" db="UniProtKB">
        <authorList>
            <consortium name="EnsemblMetazoa"/>
        </authorList>
    </citation>
    <scope>IDENTIFICATION</scope>
    <source>
        <strain evidence="6">BB02</strain>
    </source>
</reference>
<evidence type="ECO:0000256" key="3">
    <source>
        <dbReference type="ARBA" id="ARBA00022989"/>
    </source>
</evidence>
<dbReference type="VEuPathDB" id="VectorBase:BGLB037721"/>
<dbReference type="GO" id="GO:0005385">
    <property type="term" value="F:zinc ion transmembrane transporter activity"/>
    <property type="evidence" value="ECO:0007669"/>
    <property type="project" value="TreeGrafter"/>
</dbReference>
<proteinExistence type="predicted"/>
<dbReference type="VEuPathDB" id="VectorBase:BGLAX_030680"/>
<dbReference type="AlphaFoldDB" id="A0A2C9M292"/>
<feature type="transmembrane region" description="Helical" evidence="5">
    <location>
        <begin position="107"/>
        <end position="129"/>
    </location>
</feature>
<dbReference type="OrthoDB" id="448280at2759"/>
<keyword evidence="3 5" id="KW-1133">Transmembrane helix</keyword>
<evidence type="ECO:0000256" key="2">
    <source>
        <dbReference type="ARBA" id="ARBA00022692"/>
    </source>
</evidence>
<protein>
    <submittedName>
        <fullName evidence="6">Uncharacterized protein</fullName>
    </submittedName>
</protein>
<evidence type="ECO:0000256" key="5">
    <source>
        <dbReference type="SAM" id="Phobius"/>
    </source>
</evidence>
<accession>A0A2C9M292</accession>
<evidence type="ECO:0000313" key="6">
    <source>
        <dbReference type="EnsemblMetazoa" id="BGLB037721-PA"/>
    </source>
</evidence>
<feature type="transmembrane region" description="Helical" evidence="5">
    <location>
        <begin position="6"/>
        <end position="29"/>
    </location>
</feature>
<evidence type="ECO:0000313" key="7">
    <source>
        <dbReference type="Proteomes" id="UP000076420"/>
    </source>
</evidence>
<dbReference type="EnsemblMetazoa" id="BGLB037721-RA">
    <property type="protein sequence ID" value="BGLB037721-PA"/>
    <property type="gene ID" value="BGLB037721"/>
</dbReference>
<dbReference type="PANTHER" id="PTHR11040:SF44">
    <property type="entry name" value="PROTEIN ZNTC-RELATED"/>
    <property type="match status" value="1"/>
</dbReference>
<dbReference type="Pfam" id="PF02535">
    <property type="entry name" value="Zip"/>
    <property type="match status" value="1"/>
</dbReference>
<organism evidence="6 7">
    <name type="scientific">Biomphalaria glabrata</name>
    <name type="common">Bloodfluke planorb</name>
    <name type="synonym">Freshwater snail</name>
    <dbReference type="NCBI Taxonomy" id="6526"/>
    <lineage>
        <taxon>Eukaryota</taxon>
        <taxon>Metazoa</taxon>
        <taxon>Spiralia</taxon>
        <taxon>Lophotrochozoa</taxon>
        <taxon>Mollusca</taxon>
        <taxon>Gastropoda</taxon>
        <taxon>Heterobranchia</taxon>
        <taxon>Euthyneura</taxon>
        <taxon>Panpulmonata</taxon>
        <taxon>Hygrophila</taxon>
        <taxon>Lymnaeoidea</taxon>
        <taxon>Planorbidae</taxon>
        <taxon>Biomphalaria</taxon>
    </lineage>
</organism>
<dbReference type="InterPro" id="IPR003689">
    <property type="entry name" value="ZIP"/>
</dbReference>
<comment type="subcellular location">
    <subcellularLocation>
        <location evidence="1">Membrane</location>
        <topology evidence="1">Multi-pass membrane protein</topology>
    </subcellularLocation>
</comment>
<dbReference type="GO" id="GO:0016020">
    <property type="term" value="C:membrane"/>
    <property type="evidence" value="ECO:0007669"/>
    <property type="project" value="UniProtKB-SubCell"/>
</dbReference>
<feature type="transmembrane region" description="Helical" evidence="5">
    <location>
        <begin position="369"/>
        <end position="389"/>
    </location>
</feature>
<dbReference type="Proteomes" id="UP000076420">
    <property type="component" value="Unassembled WGS sequence"/>
</dbReference>
<feature type="transmembrane region" description="Helical" evidence="5">
    <location>
        <begin position="298"/>
        <end position="321"/>
    </location>
</feature>
<name>A0A2C9M292_BIOGL</name>
<dbReference type="STRING" id="6526.A0A2C9M292"/>
<feature type="transmembrane region" description="Helical" evidence="5">
    <location>
        <begin position="50"/>
        <end position="68"/>
    </location>
</feature>
<keyword evidence="4 5" id="KW-0472">Membrane</keyword>